<proteinExistence type="predicted"/>
<sequence length="58" mass="6095">MYRSLVHLVASMGYELTGIGMLDSFGALGIAALSFKEGRGTFEKAKGNSMCACQGSCK</sequence>
<protein>
    <submittedName>
        <fullName evidence="1">Co/Zn/Cd cation transporter-like protein</fullName>
    </submittedName>
</protein>
<gene>
    <name evidence="1" type="ORF">NBG4_420019</name>
</gene>
<accession>A0A2U3QIA3</accession>
<evidence type="ECO:0000313" key="2">
    <source>
        <dbReference type="Proteomes" id="UP000245125"/>
    </source>
</evidence>
<evidence type="ECO:0000313" key="1">
    <source>
        <dbReference type="EMBL" id="SPQ01095.1"/>
    </source>
</evidence>
<organism evidence="1 2">
    <name type="scientific">Candidatus Sulfobium mesophilum</name>
    <dbReference type="NCBI Taxonomy" id="2016548"/>
    <lineage>
        <taxon>Bacteria</taxon>
        <taxon>Pseudomonadati</taxon>
        <taxon>Nitrospirota</taxon>
        <taxon>Nitrospiria</taxon>
        <taxon>Nitrospirales</taxon>
        <taxon>Nitrospiraceae</taxon>
        <taxon>Candidatus Sulfobium</taxon>
    </lineage>
</organism>
<dbReference type="EMBL" id="OUUY01000089">
    <property type="protein sequence ID" value="SPQ01095.1"/>
    <property type="molecule type" value="Genomic_DNA"/>
</dbReference>
<dbReference type="AlphaFoldDB" id="A0A2U3QIA3"/>
<name>A0A2U3QIA3_9BACT</name>
<reference evidence="2" key="1">
    <citation type="submission" date="2018-03" db="EMBL/GenBank/DDBJ databases">
        <authorList>
            <person name="Zecchin S."/>
        </authorList>
    </citation>
    <scope>NUCLEOTIDE SEQUENCE [LARGE SCALE GENOMIC DNA]</scope>
</reference>
<dbReference type="Proteomes" id="UP000245125">
    <property type="component" value="Unassembled WGS sequence"/>
</dbReference>
<keyword evidence="2" id="KW-1185">Reference proteome</keyword>